<sequence length="130" mass="14431">MSKITLNSLSVLKSSTILTLSSLWLLWFPVAGSALLAREVKQSAGGQVIQHSTVPSSFQDYHKQCLERATGQGLPGDVAKDLCNCAIKKFQSQYNFNQFRDLVVKSQKDRTAARTLTQVGETCFDQVLYE</sequence>
<gene>
    <name evidence="1" type="ordered locus">Cyan7822_4778</name>
</gene>
<protein>
    <submittedName>
        <fullName evidence="1">Uncharacterized protein</fullName>
    </submittedName>
</protein>
<dbReference type="RefSeq" id="WP_013324721.1">
    <property type="nucleotide sequence ID" value="NC_014501.1"/>
</dbReference>
<evidence type="ECO:0000313" key="2">
    <source>
        <dbReference type="Proteomes" id="UP000008206"/>
    </source>
</evidence>
<evidence type="ECO:0000313" key="1">
    <source>
        <dbReference type="EMBL" id="ADN16681.1"/>
    </source>
</evidence>
<dbReference type="HOGENOM" id="CLU_159846_0_0_3"/>
<dbReference type="OrthoDB" id="426647at2"/>
<proteinExistence type="predicted"/>
<dbReference type="AlphaFoldDB" id="E0UFI7"/>
<keyword evidence="2" id="KW-1185">Reference proteome</keyword>
<dbReference type="EMBL" id="CP002198">
    <property type="protein sequence ID" value="ADN16681.1"/>
    <property type="molecule type" value="Genomic_DNA"/>
</dbReference>
<accession>E0UFI7</accession>
<organism evidence="1 2">
    <name type="scientific">Gloeothece verrucosa (strain PCC 7822)</name>
    <name type="common">Cyanothece sp. (strain PCC 7822)</name>
    <dbReference type="NCBI Taxonomy" id="497965"/>
    <lineage>
        <taxon>Bacteria</taxon>
        <taxon>Bacillati</taxon>
        <taxon>Cyanobacteriota</taxon>
        <taxon>Cyanophyceae</taxon>
        <taxon>Oscillatoriophycideae</taxon>
        <taxon>Chroococcales</taxon>
        <taxon>Aphanothecaceae</taxon>
        <taxon>Gloeothece</taxon>
        <taxon>Gloeothece verrucosa</taxon>
    </lineage>
</organism>
<dbReference type="STRING" id="497965.Cyan7822_4778"/>
<reference evidence="2" key="1">
    <citation type="journal article" date="2011" name="MBio">
        <title>Novel metabolic attributes of the genus Cyanothece, comprising a group of unicellular nitrogen-fixing Cyanobacteria.</title>
        <authorList>
            <person name="Bandyopadhyay A."/>
            <person name="Elvitigala T."/>
            <person name="Welsh E."/>
            <person name="Stockel J."/>
            <person name="Liberton M."/>
            <person name="Min H."/>
            <person name="Sherman L.A."/>
            <person name="Pakrasi H.B."/>
        </authorList>
    </citation>
    <scope>NUCLEOTIDE SEQUENCE [LARGE SCALE GENOMIC DNA]</scope>
    <source>
        <strain evidence="2">PCC 7822</strain>
    </source>
</reference>
<name>E0UFI7_GLOV7</name>
<dbReference type="KEGG" id="cyj:Cyan7822_4778"/>
<dbReference type="Proteomes" id="UP000008206">
    <property type="component" value="Chromosome"/>
</dbReference>